<gene>
    <name evidence="1" type="ORF">CEUR00632_LOCUS3241</name>
</gene>
<proteinExistence type="predicted"/>
<dbReference type="AlphaFoldDB" id="A0A7R9V540"/>
<protein>
    <submittedName>
        <fullName evidence="1">Uncharacterized protein</fullName>
    </submittedName>
</protein>
<reference evidence="1" key="1">
    <citation type="submission" date="2021-01" db="EMBL/GenBank/DDBJ databases">
        <authorList>
            <person name="Corre E."/>
            <person name="Pelletier E."/>
            <person name="Niang G."/>
            <person name="Scheremetjew M."/>
            <person name="Finn R."/>
            <person name="Kale V."/>
            <person name="Holt S."/>
            <person name="Cochrane G."/>
            <person name="Meng A."/>
            <person name="Brown T."/>
            <person name="Cohen L."/>
        </authorList>
    </citation>
    <scope>NUCLEOTIDE SEQUENCE</scope>
    <source>
        <strain evidence="1">CCMP219</strain>
    </source>
</reference>
<evidence type="ECO:0000313" key="1">
    <source>
        <dbReference type="EMBL" id="CAD8283206.1"/>
    </source>
</evidence>
<accession>A0A7R9V540</accession>
<sequence length="90" mass="9674">MHCCHKLPVRCHASALPLCLGTATPGQASTRCHMLACDGTDWLLLMPGPATGRHGLLSRPGLPCMYPGERMQLRCLVAIRSCCMSVQAVL</sequence>
<dbReference type="EMBL" id="HBEC01007188">
    <property type="protein sequence ID" value="CAD8283206.1"/>
    <property type="molecule type" value="Transcribed_RNA"/>
</dbReference>
<organism evidence="1">
    <name type="scientific">Chlamydomonas euryale</name>
    <dbReference type="NCBI Taxonomy" id="1486919"/>
    <lineage>
        <taxon>Eukaryota</taxon>
        <taxon>Viridiplantae</taxon>
        <taxon>Chlorophyta</taxon>
        <taxon>core chlorophytes</taxon>
        <taxon>Chlorophyceae</taxon>
        <taxon>CS clade</taxon>
        <taxon>Chlamydomonadales</taxon>
        <taxon>Chlamydomonadaceae</taxon>
        <taxon>Chlamydomonas</taxon>
    </lineage>
</organism>
<name>A0A7R9V540_9CHLO</name>